<dbReference type="EMBL" id="PDKN01000003">
    <property type="protein sequence ID" value="RXJ58026.1"/>
    <property type="molecule type" value="Genomic_DNA"/>
</dbReference>
<keyword evidence="14" id="KW-1185">Reference proteome</keyword>
<dbReference type="NCBIfam" id="TIGR00133">
    <property type="entry name" value="gatB"/>
    <property type="match status" value="1"/>
</dbReference>
<dbReference type="GO" id="GO:0006412">
    <property type="term" value="P:translation"/>
    <property type="evidence" value="ECO:0007669"/>
    <property type="project" value="UniProtKB-UniRule"/>
</dbReference>
<evidence type="ECO:0000256" key="2">
    <source>
        <dbReference type="ARBA" id="ARBA00011123"/>
    </source>
</evidence>
<evidence type="ECO:0000259" key="12">
    <source>
        <dbReference type="SMART" id="SM00845"/>
    </source>
</evidence>
<evidence type="ECO:0000313" key="13">
    <source>
        <dbReference type="EMBL" id="RXJ58026.1"/>
    </source>
</evidence>
<keyword evidence="6 11" id="KW-0067">ATP-binding</keyword>
<dbReference type="Pfam" id="PF02934">
    <property type="entry name" value="GatB_N"/>
    <property type="match status" value="1"/>
</dbReference>
<dbReference type="PANTHER" id="PTHR11659">
    <property type="entry name" value="GLUTAMYL-TRNA GLN AMIDOTRANSFERASE SUBUNIT B MITOCHONDRIAL AND PROKARYOTIC PET112-RELATED"/>
    <property type="match status" value="1"/>
</dbReference>
<reference evidence="13 14" key="1">
    <citation type="submission" date="2017-10" db="EMBL/GenBank/DDBJ databases">
        <title>Genomics of the genus Arcobacter.</title>
        <authorList>
            <person name="Perez-Cataluna A."/>
            <person name="Figueras M.J."/>
        </authorList>
    </citation>
    <scope>NUCLEOTIDE SEQUENCE [LARGE SCALE GENOMIC DNA]</scope>
    <source>
        <strain evidence="13 14">CECT 8987</strain>
    </source>
</reference>
<dbReference type="Gene3D" id="1.10.150.380">
    <property type="entry name" value="GatB domain, N-terminal subdomain"/>
    <property type="match status" value="1"/>
</dbReference>
<dbReference type="SUPFAM" id="SSF55931">
    <property type="entry name" value="Glutamine synthetase/guanido kinase"/>
    <property type="match status" value="1"/>
</dbReference>
<comment type="subunit">
    <text evidence="2 11">Heterotrimer of A, B and C subunits.</text>
</comment>
<dbReference type="NCBIfam" id="NF004014">
    <property type="entry name" value="PRK05477.1-4"/>
    <property type="match status" value="1"/>
</dbReference>
<evidence type="ECO:0000256" key="8">
    <source>
        <dbReference type="ARBA" id="ARBA00024799"/>
    </source>
</evidence>
<dbReference type="InterPro" id="IPR023168">
    <property type="entry name" value="GatB_Yqey_C_2"/>
</dbReference>
<comment type="caution">
    <text evidence="13">The sequence shown here is derived from an EMBL/GenBank/DDBJ whole genome shotgun (WGS) entry which is preliminary data.</text>
</comment>
<keyword evidence="4 11" id="KW-0436">Ligase</keyword>
<dbReference type="GO" id="GO:0016740">
    <property type="term" value="F:transferase activity"/>
    <property type="evidence" value="ECO:0007669"/>
    <property type="project" value="UniProtKB-KW"/>
</dbReference>
<dbReference type="FunFam" id="1.10.150.380:FF:000001">
    <property type="entry name" value="Aspartyl/glutamyl-tRNA(Asn/Gln) amidotransferase subunit B"/>
    <property type="match status" value="1"/>
</dbReference>
<evidence type="ECO:0000256" key="9">
    <source>
        <dbReference type="ARBA" id="ARBA00047380"/>
    </source>
</evidence>
<dbReference type="PROSITE" id="PS01234">
    <property type="entry name" value="GATB"/>
    <property type="match status" value="1"/>
</dbReference>
<dbReference type="NCBIfam" id="NF004012">
    <property type="entry name" value="PRK05477.1-2"/>
    <property type="match status" value="1"/>
</dbReference>
<comment type="function">
    <text evidence="8 11">Allows the formation of correctly charged Asn-tRNA(Asn) or Gln-tRNA(Gln) through the transamidation of misacylated Asp-tRNA(Asn) or Glu-tRNA(Gln) in organisms which lack either or both of asparaginyl-tRNA or glutaminyl-tRNA synthetases. The reaction takes place in the presence of glutamine and ATP through an activated phospho-Asp-tRNA(Asn) or phospho-Glu-tRNA(Gln).</text>
</comment>
<dbReference type="Proteomes" id="UP000290657">
    <property type="component" value="Unassembled WGS sequence"/>
</dbReference>
<dbReference type="GO" id="GO:0050567">
    <property type="term" value="F:glutaminyl-tRNA synthase (glutamine-hydrolyzing) activity"/>
    <property type="evidence" value="ECO:0007669"/>
    <property type="project" value="UniProtKB-UniRule"/>
</dbReference>
<dbReference type="GO" id="GO:0050566">
    <property type="term" value="F:asparaginyl-tRNA synthase (glutamine-hydrolyzing) activity"/>
    <property type="evidence" value="ECO:0007669"/>
    <property type="project" value="RHEA"/>
</dbReference>
<dbReference type="SMART" id="SM00845">
    <property type="entry name" value="GatB_Yqey"/>
    <property type="match status" value="1"/>
</dbReference>
<dbReference type="InterPro" id="IPR003789">
    <property type="entry name" value="Asn/Gln_tRNA_amidoTrase-B-like"/>
</dbReference>
<dbReference type="InterPro" id="IPR042114">
    <property type="entry name" value="GatB_C_1"/>
</dbReference>
<feature type="domain" description="Asn/Gln amidotransferase" evidence="12">
    <location>
        <begin position="327"/>
        <end position="473"/>
    </location>
</feature>
<evidence type="ECO:0000313" key="14">
    <source>
        <dbReference type="Proteomes" id="UP000290657"/>
    </source>
</evidence>
<dbReference type="InterPro" id="IPR004413">
    <property type="entry name" value="GatB"/>
</dbReference>
<evidence type="ECO:0000256" key="6">
    <source>
        <dbReference type="ARBA" id="ARBA00022840"/>
    </source>
</evidence>
<keyword evidence="5 11" id="KW-0547">Nucleotide-binding</keyword>
<evidence type="ECO:0000256" key="4">
    <source>
        <dbReference type="ARBA" id="ARBA00022598"/>
    </source>
</evidence>
<comment type="similarity">
    <text evidence="1 11">Belongs to the GatB/GatE family. GatB subfamily.</text>
</comment>
<dbReference type="NCBIfam" id="NF004015">
    <property type="entry name" value="PRK05477.1-5"/>
    <property type="match status" value="1"/>
</dbReference>
<dbReference type="AlphaFoldDB" id="A0A4Q0XTB5"/>
<dbReference type="InterPro" id="IPR014746">
    <property type="entry name" value="Gln_synth/guanido_kin_cat_dom"/>
</dbReference>
<dbReference type="GO" id="GO:0005524">
    <property type="term" value="F:ATP binding"/>
    <property type="evidence" value="ECO:0007669"/>
    <property type="project" value="UniProtKB-KW"/>
</dbReference>
<organism evidence="13 14">
    <name type="scientific">Candidatus Marinarcus aquaticus</name>
    <dbReference type="NCBI Taxonomy" id="2044504"/>
    <lineage>
        <taxon>Bacteria</taxon>
        <taxon>Pseudomonadati</taxon>
        <taxon>Campylobacterota</taxon>
        <taxon>Epsilonproteobacteria</taxon>
        <taxon>Campylobacterales</taxon>
        <taxon>Arcobacteraceae</taxon>
        <taxon>Candidatus Marinarcus</taxon>
    </lineage>
</organism>
<dbReference type="PANTHER" id="PTHR11659:SF0">
    <property type="entry name" value="GLUTAMYL-TRNA(GLN) AMIDOTRANSFERASE SUBUNIT B, MITOCHONDRIAL"/>
    <property type="match status" value="1"/>
</dbReference>
<name>A0A4Q0XTB5_9BACT</name>
<dbReference type="InterPro" id="IPR006075">
    <property type="entry name" value="Asn/Gln-tRNA_Trfase_suB/E_cat"/>
</dbReference>
<evidence type="ECO:0000256" key="7">
    <source>
        <dbReference type="ARBA" id="ARBA00022917"/>
    </source>
</evidence>
<evidence type="ECO:0000256" key="3">
    <source>
        <dbReference type="ARBA" id="ARBA00016923"/>
    </source>
</evidence>
<dbReference type="SUPFAM" id="SSF89095">
    <property type="entry name" value="GatB/YqeY motif"/>
    <property type="match status" value="1"/>
</dbReference>
<keyword evidence="7 11" id="KW-0648">Protein biosynthesis</keyword>
<dbReference type="Pfam" id="PF02637">
    <property type="entry name" value="GatB_Yqey"/>
    <property type="match status" value="1"/>
</dbReference>
<dbReference type="EC" id="6.3.5.-" evidence="11"/>
<dbReference type="FunFam" id="1.10.10.410:FF:000001">
    <property type="entry name" value="Aspartyl/glutamyl-tRNA(Asn/Gln) amidotransferase subunit B"/>
    <property type="match status" value="1"/>
</dbReference>
<protein>
    <recommendedName>
        <fullName evidence="3 11">Aspartyl/glutamyl-tRNA(Asn/Gln) amidotransferase subunit B</fullName>
        <shortName evidence="11">Asp/Glu-ADT subunit B</shortName>
        <ecNumber evidence="11">6.3.5.-</ecNumber>
    </recommendedName>
</protein>
<sequence length="474" mass="52843">MFEVIIGLEVHVQLNTKSKLFCSCATSFGEAPNTNVCPTCLGLPGALPVLNKEAVHKAIMLGTALKSQINKKSIFNRKNYFYPDLPNGYQISQFEVPVVGLGELVIDFEDGTSKTIGVTRAHLENDAGKNIHAGDVSHVDLNRAGTPLLEIVSEPDMRSATEAILYLKKLHSIVRYLGISDANMQEGSFRCDVNVSIRPKGDEKLYTRCEIKNMNSFKFIEKAILYEVNRQIEAWEDGVYEEEVVQETRLFDPEKGETRSMRGKEDAADYRYFPDPDLLPLIITDEMIETYSQIPELPDEKKERFVKEYEIKEYDASVITSSVEMAHYFEEMLSTKISGKNAVTWLTVELLGRLDGTSLQDSPVQARTLATVVQRIEDGTISGKAAKEVLDELMQNSQTDVDAVIEKLGLKQVSDDGAILEIIDGILAANEDKVSEYKSGKEKLFGFFVGQTMKASKGSANPAKVNELLEQRLS</sequence>
<proteinExistence type="inferred from homology"/>
<dbReference type="InterPro" id="IPR017958">
    <property type="entry name" value="Gln-tRNA_amidoTrfase_suB_CS"/>
</dbReference>
<dbReference type="InterPro" id="IPR018027">
    <property type="entry name" value="Asn/Gln_amidotransferase"/>
</dbReference>
<evidence type="ECO:0000256" key="10">
    <source>
        <dbReference type="ARBA" id="ARBA00047913"/>
    </source>
</evidence>
<evidence type="ECO:0000256" key="5">
    <source>
        <dbReference type="ARBA" id="ARBA00022741"/>
    </source>
</evidence>
<dbReference type="InterPro" id="IPR017959">
    <property type="entry name" value="Asn/Gln-tRNA_amidoTrfase_suB/E"/>
</dbReference>
<comment type="catalytic activity">
    <reaction evidence="9 11">
        <text>L-aspartyl-tRNA(Asn) + L-glutamine + ATP + H2O = L-asparaginyl-tRNA(Asn) + L-glutamate + ADP + phosphate + 2 H(+)</text>
        <dbReference type="Rhea" id="RHEA:14513"/>
        <dbReference type="Rhea" id="RHEA-COMP:9674"/>
        <dbReference type="Rhea" id="RHEA-COMP:9677"/>
        <dbReference type="ChEBI" id="CHEBI:15377"/>
        <dbReference type="ChEBI" id="CHEBI:15378"/>
        <dbReference type="ChEBI" id="CHEBI:29985"/>
        <dbReference type="ChEBI" id="CHEBI:30616"/>
        <dbReference type="ChEBI" id="CHEBI:43474"/>
        <dbReference type="ChEBI" id="CHEBI:58359"/>
        <dbReference type="ChEBI" id="CHEBI:78515"/>
        <dbReference type="ChEBI" id="CHEBI:78516"/>
        <dbReference type="ChEBI" id="CHEBI:456216"/>
    </reaction>
</comment>
<dbReference type="GO" id="GO:0070681">
    <property type="term" value="P:glutaminyl-tRNAGln biosynthesis via transamidation"/>
    <property type="evidence" value="ECO:0007669"/>
    <property type="project" value="TreeGrafter"/>
</dbReference>
<evidence type="ECO:0000256" key="1">
    <source>
        <dbReference type="ARBA" id="ARBA00005306"/>
    </source>
</evidence>
<comment type="catalytic activity">
    <reaction evidence="10 11">
        <text>L-glutamyl-tRNA(Gln) + L-glutamine + ATP + H2O = L-glutaminyl-tRNA(Gln) + L-glutamate + ADP + phosphate + H(+)</text>
        <dbReference type="Rhea" id="RHEA:17521"/>
        <dbReference type="Rhea" id="RHEA-COMP:9681"/>
        <dbReference type="Rhea" id="RHEA-COMP:9684"/>
        <dbReference type="ChEBI" id="CHEBI:15377"/>
        <dbReference type="ChEBI" id="CHEBI:15378"/>
        <dbReference type="ChEBI" id="CHEBI:29985"/>
        <dbReference type="ChEBI" id="CHEBI:30616"/>
        <dbReference type="ChEBI" id="CHEBI:43474"/>
        <dbReference type="ChEBI" id="CHEBI:58359"/>
        <dbReference type="ChEBI" id="CHEBI:78520"/>
        <dbReference type="ChEBI" id="CHEBI:78521"/>
        <dbReference type="ChEBI" id="CHEBI:456216"/>
    </reaction>
</comment>
<evidence type="ECO:0000256" key="11">
    <source>
        <dbReference type="HAMAP-Rule" id="MF_00121"/>
    </source>
</evidence>
<dbReference type="Gene3D" id="1.10.10.410">
    <property type="match status" value="1"/>
</dbReference>
<dbReference type="RefSeq" id="WP_128995889.1">
    <property type="nucleotide sequence ID" value="NZ_PDKN01000003.1"/>
</dbReference>
<dbReference type="HAMAP" id="MF_00121">
    <property type="entry name" value="GatB"/>
    <property type="match status" value="1"/>
</dbReference>
<accession>A0A4Q0XTB5</accession>
<dbReference type="OrthoDB" id="9804078at2"/>
<keyword evidence="13" id="KW-0808">Transferase</keyword>
<gene>
    <name evidence="11" type="primary">gatB</name>
    <name evidence="13" type="ORF">CRV04_05840</name>
</gene>